<keyword evidence="3" id="KW-1185">Reference proteome</keyword>
<evidence type="ECO:0000313" key="3">
    <source>
        <dbReference type="Proteomes" id="UP001185254"/>
    </source>
</evidence>
<dbReference type="NCBIfam" id="NF033634">
    <property type="entry name" value="SLATT_1"/>
    <property type="match status" value="1"/>
</dbReference>
<evidence type="ECO:0008006" key="4">
    <source>
        <dbReference type="Google" id="ProtNLM"/>
    </source>
</evidence>
<proteinExistence type="predicted"/>
<evidence type="ECO:0000256" key="1">
    <source>
        <dbReference type="SAM" id="MobiDB-lite"/>
    </source>
</evidence>
<accession>A0ABU1KYM5</accession>
<dbReference type="EMBL" id="JAVDQN010000002">
    <property type="protein sequence ID" value="MDR6376086.1"/>
    <property type="molecule type" value="Genomic_DNA"/>
</dbReference>
<dbReference type="RefSeq" id="WP_310066513.1">
    <property type="nucleotide sequence ID" value="NZ_JAVDQN010000002.1"/>
</dbReference>
<dbReference type="InterPro" id="IPR025325">
    <property type="entry name" value="DUF4231"/>
</dbReference>
<comment type="caution">
    <text evidence="2">The sequence shown here is derived from an EMBL/GenBank/DDBJ whole genome shotgun (WGS) entry which is preliminary data.</text>
</comment>
<dbReference type="Pfam" id="PF14015">
    <property type="entry name" value="DUF4231"/>
    <property type="match status" value="1"/>
</dbReference>
<organism evidence="2 3">
    <name type="scientific">Paraburkholderia caledonica</name>
    <dbReference type="NCBI Taxonomy" id="134536"/>
    <lineage>
        <taxon>Bacteria</taxon>
        <taxon>Pseudomonadati</taxon>
        <taxon>Pseudomonadota</taxon>
        <taxon>Betaproteobacteria</taxon>
        <taxon>Burkholderiales</taxon>
        <taxon>Burkholderiaceae</taxon>
        <taxon>Paraburkholderia</taxon>
    </lineage>
</organism>
<evidence type="ECO:0000313" key="2">
    <source>
        <dbReference type="EMBL" id="MDR6376086.1"/>
    </source>
</evidence>
<protein>
    <recommendedName>
        <fullName evidence="4">DUF4231 domain-containing protein</fullName>
    </recommendedName>
</protein>
<gene>
    <name evidence="2" type="ORF">J2776_002786</name>
</gene>
<feature type="region of interest" description="Disordered" evidence="1">
    <location>
        <begin position="1"/>
        <end position="28"/>
    </location>
</feature>
<sequence>MDKQNFRAAPTESSSSIEPRVTLESETLSPTTTHRLDDQIAWYDKKSVAAQRAYKSIKLVQIAIAAAVPLVAVSNLTEPSRITAVLGLLMLVLEGIQQMNQYQENWIRYRSTCEALKHEKYTCLARAGPYAKASDTNAVLADRIEGLISQEHAKWVSTLSNEKSADRSTPVK</sequence>
<dbReference type="Proteomes" id="UP001185254">
    <property type="component" value="Unassembled WGS sequence"/>
</dbReference>
<name>A0ABU1KYM5_9BURK</name>
<reference evidence="2 3" key="1">
    <citation type="submission" date="2023-07" db="EMBL/GenBank/DDBJ databases">
        <title>Sorghum-associated microbial communities from plants grown in Nebraska, USA.</title>
        <authorList>
            <person name="Schachtman D."/>
        </authorList>
    </citation>
    <scope>NUCLEOTIDE SEQUENCE [LARGE SCALE GENOMIC DNA]</scope>
    <source>
        <strain evidence="2 3">DS1039</strain>
    </source>
</reference>